<dbReference type="PANTHER" id="PTHR47738">
    <property type="entry name" value="PTS SYSTEM FRUCTOSE-LIKE EIIA COMPONENT-RELATED"/>
    <property type="match status" value="1"/>
</dbReference>
<name>A0A0U9HP17_9FIRM</name>
<protein>
    <submittedName>
        <fullName evidence="2">PTS system, fructose-specific IIA component</fullName>
    </submittedName>
</protein>
<evidence type="ECO:0000313" key="2">
    <source>
        <dbReference type="EMBL" id="GAQ25617.1"/>
    </source>
</evidence>
<dbReference type="CDD" id="cd00211">
    <property type="entry name" value="PTS_IIA_fru"/>
    <property type="match status" value="1"/>
</dbReference>
<keyword evidence="3" id="KW-1185">Reference proteome</keyword>
<dbReference type="AlphaFoldDB" id="A0A0U9HP17"/>
<gene>
    <name evidence="2" type="ORF">TSYNT_8146</name>
</gene>
<evidence type="ECO:0000259" key="1">
    <source>
        <dbReference type="PROSITE" id="PS51094"/>
    </source>
</evidence>
<dbReference type="InterPro" id="IPR016152">
    <property type="entry name" value="PTrfase/Anion_transptr"/>
</dbReference>
<feature type="domain" description="PTS EIIA type-2" evidence="1">
    <location>
        <begin position="8"/>
        <end position="152"/>
    </location>
</feature>
<dbReference type="Proteomes" id="UP000062160">
    <property type="component" value="Unassembled WGS sequence"/>
</dbReference>
<reference evidence="2" key="1">
    <citation type="journal article" date="2016" name="Genome Announc.">
        <title>Draft Genome Sequence of the Syntrophic Lactate-Degrading Bacterium Tepidanaerobacter syntrophicus JLT.</title>
        <authorList>
            <person name="Matsuura N."/>
            <person name="Ohashi A."/>
            <person name="Tourlousse D.M."/>
            <person name="Sekiguchi Y."/>
        </authorList>
    </citation>
    <scope>NUCLEOTIDE SEQUENCE [LARGE SCALE GENOMIC DNA]</scope>
    <source>
        <strain evidence="2">JL</strain>
    </source>
</reference>
<dbReference type="SUPFAM" id="SSF55804">
    <property type="entry name" value="Phoshotransferase/anion transport protein"/>
    <property type="match status" value="1"/>
</dbReference>
<evidence type="ECO:0000313" key="3">
    <source>
        <dbReference type="Proteomes" id="UP000062160"/>
    </source>
</evidence>
<dbReference type="PROSITE" id="PS51094">
    <property type="entry name" value="PTS_EIIA_TYPE_2"/>
    <property type="match status" value="1"/>
</dbReference>
<dbReference type="STRING" id="224999.GCA_001485475_01647"/>
<accession>A0A0U9HP17</accession>
<dbReference type="Pfam" id="PF00359">
    <property type="entry name" value="PTS_EIIA_2"/>
    <property type="match status" value="1"/>
</dbReference>
<dbReference type="Gene3D" id="3.40.930.10">
    <property type="entry name" value="Mannitol-specific EII, Chain A"/>
    <property type="match status" value="1"/>
</dbReference>
<dbReference type="PANTHER" id="PTHR47738:SF2">
    <property type="entry name" value="PTS SYSTEM FRUCTOSE-LIKE EIIA COMPONENT"/>
    <property type="match status" value="1"/>
</dbReference>
<dbReference type="EMBL" id="DF977002">
    <property type="protein sequence ID" value="GAQ25617.1"/>
    <property type="molecule type" value="Genomic_DNA"/>
</dbReference>
<dbReference type="InterPro" id="IPR051541">
    <property type="entry name" value="PTS_SugarTrans_NitroReg"/>
</dbReference>
<proteinExistence type="predicted"/>
<organism evidence="2">
    <name type="scientific">Tepidanaerobacter syntrophicus</name>
    <dbReference type="NCBI Taxonomy" id="224999"/>
    <lineage>
        <taxon>Bacteria</taxon>
        <taxon>Bacillati</taxon>
        <taxon>Bacillota</taxon>
        <taxon>Clostridia</taxon>
        <taxon>Thermosediminibacterales</taxon>
        <taxon>Tepidanaerobacteraceae</taxon>
        <taxon>Tepidanaerobacter</taxon>
    </lineage>
</organism>
<sequence length="159" mass="17630">MGNMKNKGLITEDNILIDCNVSSKEEAIDKLAELLVELGAVSDKPGFLKDIYERESRGFTFAGDYLAIPHGWSKHVVRTAAVVLKTKDSIVWDEKGNLVKLIIMFVIPEGDEMGQGLKMIGQLFSSLGDVEAVKKLLDADTKKEIARLICNYAHTKSKF</sequence>
<dbReference type="InterPro" id="IPR002178">
    <property type="entry name" value="PTS_EIIA_type-2_dom"/>
</dbReference>